<feature type="region of interest" description="Disordered" evidence="1">
    <location>
        <begin position="144"/>
        <end position="245"/>
    </location>
</feature>
<protein>
    <submittedName>
        <fullName evidence="2">Uncharacterized protein</fullName>
    </submittedName>
</protein>
<dbReference type="EnsemblPlants" id="AET4Gv20683400.10">
    <property type="protein sequence ID" value="AET4Gv20683400.10"/>
    <property type="gene ID" value="AET4Gv20683400"/>
</dbReference>
<dbReference type="AlphaFoldDB" id="A0A453IUK9"/>
<evidence type="ECO:0000313" key="3">
    <source>
        <dbReference type="Proteomes" id="UP000015105"/>
    </source>
</evidence>
<name>A0A453IUK9_AEGTS</name>
<evidence type="ECO:0000313" key="2">
    <source>
        <dbReference type="EnsemblPlants" id="AET4Gv20683400.10"/>
    </source>
</evidence>
<feature type="region of interest" description="Disordered" evidence="1">
    <location>
        <begin position="101"/>
        <end position="131"/>
    </location>
</feature>
<feature type="compositionally biased region" description="Polar residues" evidence="1">
    <location>
        <begin position="101"/>
        <end position="110"/>
    </location>
</feature>
<reference evidence="2" key="4">
    <citation type="submission" date="2019-03" db="UniProtKB">
        <authorList>
            <consortium name="EnsemblPlants"/>
        </authorList>
    </citation>
    <scope>IDENTIFICATION</scope>
</reference>
<feature type="compositionally biased region" description="Basic residues" evidence="1">
    <location>
        <begin position="206"/>
        <end position="230"/>
    </location>
</feature>
<accession>A0A453IUK9</accession>
<feature type="compositionally biased region" description="Low complexity" evidence="1">
    <location>
        <begin position="144"/>
        <end position="160"/>
    </location>
</feature>
<proteinExistence type="predicted"/>
<evidence type="ECO:0000256" key="1">
    <source>
        <dbReference type="SAM" id="MobiDB-lite"/>
    </source>
</evidence>
<dbReference type="Gramene" id="AET4Gv20683400.10">
    <property type="protein sequence ID" value="AET4Gv20683400.10"/>
    <property type="gene ID" value="AET4Gv20683400"/>
</dbReference>
<sequence length="245" mass="26722">MREPVSTHTPRPVRGELRCTYGMQSIQVGASPPVPPRRPPGASFSTGDIKMPQPCPHGLIFRWIKQKIQPARAGQTQEAGGQLGRRRLTLVAKGPLPASLVSLSWPSPQRASPAVARPRLSSPWRVSPAGPCRSAARRRLLAWLSSPSPEGRPRQAARPPQSRRRHDRRSALPGHGSRAWRLPAAATGLAHHRGRRRAQVPGGGHGGHRRARRAGRASPAPRRRPRRACRRTPPPRPPARSSAAT</sequence>
<feature type="region of interest" description="Disordered" evidence="1">
    <location>
        <begin position="27"/>
        <end position="51"/>
    </location>
</feature>
<reference evidence="3" key="1">
    <citation type="journal article" date="2014" name="Science">
        <title>Ancient hybridizations among the ancestral genomes of bread wheat.</title>
        <authorList>
            <consortium name="International Wheat Genome Sequencing Consortium,"/>
            <person name="Marcussen T."/>
            <person name="Sandve S.R."/>
            <person name="Heier L."/>
            <person name="Spannagl M."/>
            <person name="Pfeifer M."/>
            <person name="Jakobsen K.S."/>
            <person name="Wulff B.B."/>
            <person name="Steuernagel B."/>
            <person name="Mayer K.F."/>
            <person name="Olsen O.A."/>
        </authorList>
    </citation>
    <scope>NUCLEOTIDE SEQUENCE [LARGE SCALE GENOMIC DNA]</scope>
    <source>
        <strain evidence="3">cv. AL8/78</strain>
    </source>
</reference>
<dbReference type="Proteomes" id="UP000015105">
    <property type="component" value="Chromosome 4D"/>
</dbReference>
<organism evidence="2 3">
    <name type="scientific">Aegilops tauschii subsp. strangulata</name>
    <name type="common">Goatgrass</name>
    <dbReference type="NCBI Taxonomy" id="200361"/>
    <lineage>
        <taxon>Eukaryota</taxon>
        <taxon>Viridiplantae</taxon>
        <taxon>Streptophyta</taxon>
        <taxon>Embryophyta</taxon>
        <taxon>Tracheophyta</taxon>
        <taxon>Spermatophyta</taxon>
        <taxon>Magnoliopsida</taxon>
        <taxon>Liliopsida</taxon>
        <taxon>Poales</taxon>
        <taxon>Poaceae</taxon>
        <taxon>BOP clade</taxon>
        <taxon>Pooideae</taxon>
        <taxon>Triticodae</taxon>
        <taxon>Triticeae</taxon>
        <taxon>Triticinae</taxon>
        <taxon>Aegilops</taxon>
    </lineage>
</organism>
<reference evidence="2" key="3">
    <citation type="journal article" date="2017" name="Nature">
        <title>Genome sequence of the progenitor of the wheat D genome Aegilops tauschii.</title>
        <authorList>
            <person name="Luo M.C."/>
            <person name="Gu Y.Q."/>
            <person name="Puiu D."/>
            <person name="Wang H."/>
            <person name="Twardziok S.O."/>
            <person name="Deal K.R."/>
            <person name="Huo N."/>
            <person name="Zhu T."/>
            <person name="Wang L."/>
            <person name="Wang Y."/>
            <person name="McGuire P.E."/>
            <person name="Liu S."/>
            <person name="Long H."/>
            <person name="Ramasamy R.K."/>
            <person name="Rodriguez J.C."/>
            <person name="Van S.L."/>
            <person name="Yuan L."/>
            <person name="Wang Z."/>
            <person name="Xia Z."/>
            <person name="Xiao L."/>
            <person name="Anderson O.D."/>
            <person name="Ouyang S."/>
            <person name="Liang Y."/>
            <person name="Zimin A.V."/>
            <person name="Pertea G."/>
            <person name="Qi P."/>
            <person name="Bennetzen J.L."/>
            <person name="Dai X."/>
            <person name="Dawson M.W."/>
            <person name="Muller H.G."/>
            <person name="Kugler K."/>
            <person name="Rivarola-Duarte L."/>
            <person name="Spannagl M."/>
            <person name="Mayer K.F.X."/>
            <person name="Lu F.H."/>
            <person name="Bevan M.W."/>
            <person name="Leroy P."/>
            <person name="Li P."/>
            <person name="You F.M."/>
            <person name="Sun Q."/>
            <person name="Liu Z."/>
            <person name="Lyons E."/>
            <person name="Wicker T."/>
            <person name="Salzberg S.L."/>
            <person name="Devos K.M."/>
            <person name="Dvorak J."/>
        </authorList>
    </citation>
    <scope>NUCLEOTIDE SEQUENCE [LARGE SCALE GENOMIC DNA]</scope>
    <source>
        <strain evidence="2">cv. AL8/78</strain>
    </source>
</reference>
<reference evidence="2" key="5">
    <citation type="journal article" date="2021" name="G3 (Bethesda)">
        <title>Aegilops tauschii genome assembly Aet v5.0 features greater sequence contiguity and improved annotation.</title>
        <authorList>
            <person name="Wang L."/>
            <person name="Zhu T."/>
            <person name="Rodriguez J.C."/>
            <person name="Deal K.R."/>
            <person name="Dubcovsky J."/>
            <person name="McGuire P.E."/>
            <person name="Lux T."/>
            <person name="Spannagl M."/>
            <person name="Mayer K.F.X."/>
            <person name="Baldrich P."/>
            <person name="Meyers B.C."/>
            <person name="Huo N."/>
            <person name="Gu Y.Q."/>
            <person name="Zhou H."/>
            <person name="Devos K.M."/>
            <person name="Bennetzen J.L."/>
            <person name="Unver T."/>
            <person name="Budak H."/>
            <person name="Gulick P.J."/>
            <person name="Galiba G."/>
            <person name="Kalapos B."/>
            <person name="Nelson D.R."/>
            <person name="Li P."/>
            <person name="You F.M."/>
            <person name="Luo M.C."/>
            <person name="Dvorak J."/>
        </authorList>
    </citation>
    <scope>NUCLEOTIDE SEQUENCE [LARGE SCALE GENOMIC DNA]</scope>
    <source>
        <strain evidence="2">cv. AL8/78</strain>
    </source>
</reference>
<reference evidence="3" key="2">
    <citation type="journal article" date="2017" name="Nat. Plants">
        <title>The Aegilops tauschii genome reveals multiple impacts of transposons.</title>
        <authorList>
            <person name="Zhao G."/>
            <person name="Zou C."/>
            <person name="Li K."/>
            <person name="Wang K."/>
            <person name="Li T."/>
            <person name="Gao L."/>
            <person name="Zhang X."/>
            <person name="Wang H."/>
            <person name="Yang Z."/>
            <person name="Liu X."/>
            <person name="Jiang W."/>
            <person name="Mao L."/>
            <person name="Kong X."/>
            <person name="Jiao Y."/>
            <person name="Jia J."/>
        </authorList>
    </citation>
    <scope>NUCLEOTIDE SEQUENCE [LARGE SCALE GENOMIC DNA]</scope>
    <source>
        <strain evidence="3">cv. AL8/78</strain>
    </source>
</reference>
<keyword evidence="3" id="KW-1185">Reference proteome</keyword>